<accession>A0A4Y8QAP2</accession>
<sequence length="67" mass="7804">MNGYLNLISLYEAMGRRKMVGVWLDGSLLEQGLIEKMDHESVRINGGYYLIRNFSFTWKTESKEKVS</sequence>
<reference evidence="1 2" key="1">
    <citation type="submission" date="2017-03" db="EMBL/GenBank/DDBJ databases">
        <title>Isolation of Levoglucosan Utilizing Bacteria.</title>
        <authorList>
            <person name="Arya A.S."/>
        </authorList>
    </citation>
    <scope>NUCLEOTIDE SEQUENCE [LARGE SCALE GENOMIC DNA]</scope>
    <source>
        <strain evidence="1 2">MEC069</strain>
    </source>
</reference>
<protein>
    <submittedName>
        <fullName evidence="1">Uncharacterized protein</fullName>
    </submittedName>
</protein>
<dbReference type="Proteomes" id="UP000298246">
    <property type="component" value="Unassembled WGS sequence"/>
</dbReference>
<dbReference type="AlphaFoldDB" id="A0A4Y8QAP2"/>
<comment type="caution">
    <text evidence="1">The sequence shown here is derived from an EMBL/GenBank/DDBJ whole genome shotgun (WGS) entry which is preliminary data.</text>
</comment>
<dbReference type="RefSeq" id="WP_134748859.1">
    <property type="nucleotide sequence ID" value="NZ_MYFO02000001.1"/>
</dbReference>
<proteinExistence type="predicted"/>
<dbReference type="OrthoDB" id="2626601at2"/>
<organism evidence="1 2">
    <name type="scientific">Paenibacillus athensensis</name>
    <dbReference type="NCBI Taxonomy" id="1967502"/>
    <lineage>
        <taxon>Bacteria</taxon>
        <taxon>Bacillati</taxon>
        <taxon>Bacillota</taxon>
        <taxon>Bacilli</taxon>
        <taxon>Bacillales</taxon>
        <taxon>Paenibacillaceae</taxon>
        <taxon>Paenibacillus</taxon>
    </lineage>
</organism>
<dbReference type="EMBL" id="MYFO01000001">
    <property type="protein sequence ID" value="TFE91901.1"/>
    <property type="molecule type" value="Genomic_DNA"/>
</dbReference>
<gene>
    <name evidence="1" type="ORF">B5M42_01280</name>
</gene>
<keyword evidence="2" id="KW-1185">Reference proteome</keyword>
<evidence type="ECO:0000313" key="1">
    <source>
        <dbReference type="EMBL" id="TFE91901.1"/>
    </source>
</evidence>
<evidence type="ECO:0000313" key="2">
    <source>
        <dbReference type="Proteomes" id="UP000298246"/>
    </source>
</evidence>
<name>A0A4Y8QAP2_9BACL</name>